<dbReference type="EMBL" id="ACXX02000017">
    <property type="protein sequence ID" value="EGD46071.1"/>
    <property type="molecule type" value="Genomic_DNA"/>
</dbReference>
<comment type="caution">
    <text evidence="2">The sequence shown here is derived from an EMBL/GenBank/DDBJ whole genome shotgun (WGS) entry which is preliminary data.</text>
</comment>
<protein>
    <submittedName>
        <fullName evidence="2">Uncharacterized protein</fullName>
    </submittedName>
</protein>
<feature type="transmembrane region" description="Helical" evidence="1">
    <location>
        <begin position="135"/>
        <end position="155"/>
    </location>
</feature>
<feature type="transmembrane region" description="Helical" evidence="1">
    <location>
        <begin position="161"/>
        <end position="179"/>
    </location>
</feature>
<organism evidence="2 3">
    <name type="scientific">Ruminiclostridium papyrosolvens DSM 2782</name>
    <dbReference type="NCBI Taxonomy" id="588581"/>
    <lineage>
        <taxon>Bacteria</taxon>
        <taxon>Bacillati</taxon>
        <taxon>Bacillota</taxon>
        <taxon>Clostridia</taxon>
        <taxon>Eubacteriales</taxon>
        <taxon>Oscillospiraceae</taxon>
        <taxon>Ruminiclostridium</taxon>
    </lineage>
</organism>
<gene>
    <name evidence="2" type="ORF">Cpap_0678</name>
</gene>
<feature type="transmembrane region" description="Helical" evidence="1">
    <location>
        <begin position="224"/>
        <end position="244"/>
    </location>
</feature>
<sequence length="259" mass="29251">MGNSSGVKTFFEYLPESIKFHKLKKEGLARFIFVLVLFCQLLGKYALYKYTQMFPIEEIEKIYNNLTSLSSKSSADIYQPSIHILYAFLVALGISLLAKLVSNLFLSVYMYSYLSEQRGKESGFRASFSGAFKHMGRIIAYNVIFGLIVMFGSMFFVIPGIIAYVMFVFGYCYVLDLKLTVADAMTASSETTKGKKAQIAGVLVAYFAIFKLPIFLLVENSMAGVLIGAFLTTISSMILQRFIIKIYMDLEYKVEVTHR</sequence>
<evidence type="ECO:0000313" key="3">
    <source>
        <dbReference type="Proteomes" id="UP000003860"/>
    </source>
</evidence>
<keyword evidence="1" id="KW-1133">Transmembrane helix</keyword>
<keyword evidence="1" id="KW-0812">Transmembrane</keyword>
<evidence type="ECO:0000313" key="2">
    <source>
        <dbReference type="EMBL" id="EGD46071.1"/>
    </source>
</evidence>
<dbReference type="STRING" id="588581.Cpap_0678"/>
<dbReference type="eggNOG" id="ENOG5033PR9">
    <property type="taxonomic scope" value="Bacteria"/>
</dbReference>
<name>F1THT9_9FIRM</name>
<evidence type="ECO:0000256" key="1">
    <source>
        <dbReference type="SAM" id="Phobius"/>
    </source>
</evidence>
<dbReference type="RefSeq" id="WP_004622088.1">
    <property type="nucleotide sequence ID" value="NZ_ACXX02000017.1"/>
</dbReference>
<dbReference type="OrthoDB" id="1739218at2"/>
<reference evidence="2" key="1">
    <citation type="submission" date="2009-07" db="EMBL/GenBank/DDBJ databases">
        <authorList>
            <consortium name="US DOE Joint Genome Institute (JGI-PGF)"/>
            <person name="Lucas S."/>
            <person name="Copeland A."/>
            <person name="Lapidus A."/>
            <person name="Glavina del Rio T."/>
            <person name="Tice H."/>
            <person name="Bruce D."/>
            <person name="Goodwin L."/>
            <person name="Pitluck S."/>
            <person name="Larimer F."/>
            <person name="Land M.L."/>
            <person name="Mouttaki H."/>
            <person name="He Z."/>
            <person name="Zhou J."/>
            <person name="Hemme C.L."/>
        </authorList>
    </citation>
    <scope>NUCLEOTIDE SEQUENCE [LARGE SCALE GENOMIC DNA]</scope>
    <source>
        <strain evidence="2">DSM 2782</strain>
    </source>
</reference>
<keyword evidence="1" id="KW-0472">Membrane</keyword>
<reference evidence="2" key="2">
    <citation type="submission" date="2011-01" db="EMBL/GenBank/DDBJ databases">
        <title>The Non-contiguous Finished genome of Clostridium papyrosolvens.</title>
        <authorList>
            <person name="Lucas S."/>
            <person name="Copeland A."/>
            <person name="Lapidus A."/>
            <person name="Cheng J.-F."/>
            <person name="Goodwin L."/>
            <person name="Pitluck S."/>
            <person name="Misra M."/>
            <person name="Chertkov O."/>
            <person name="Detter J.C."/>
            <person name="Han C."/>
            <person name="Tapia R."/>
            <person name="Land M."/>
            <person name="Hauser L."/>
            <person name="Kyrpides N."/>
            <person name="Ivanova N."/>
            <person name="Pagani I."/>
            <person name="Mouttaki H."/>
            <person name="He Z."/>
            <person name="Zhou J."/>
            <person name="Hemme C.L."/>
            <person name="Woyke T."/>
        </authorList>
    </citation>
    <scope>NUCLEOTIDE SEQUENCE [LARGE SCALE GENOMIC DNA]</scope>
    <source>
        <strain evidence="2">DSM 2782</strain>
    </source>
</reference>
<dbReference type="AlphaFoldDB" id="F1THT9"/>
<dbReference type="Proteomes" id="UP000003860">
    <property type="component" value="Unassembled WGS sequence"/>
</dbReference>
<accession>F1THT9</accession>
<feature type="transmembrane region" description="Helical" evidence="1">
    <location>
        <begin position="28"/>
        <end position="48"/>
    </location>
</feature>
<feature type="transmembrane region" description="Helical" evidence="1">
    <location>
        <begin position="199"/>
        <end position="218"/>
    </location>
</feature>
<proteinExistence type="predicted"/>
<keyword evidence="3" id="KW-1185">Reference proteome</keyword>
<feature type="transmembrane region" description="Helical" evidence="1">
    <location>
        <begin position="84"/>
        <end position="114"/>
    </location>
</feature>